<dbReference type="HOGENOM" id="CLU_012879_1_1_1"/>
<dbReference type="GeneID" id="19244049"/>
<keyword evidence="2" id="KW-0812">Transmembrane</keyword>
<reference evidence="4" key="1">
    <citation type="journal article" date="2014" name="BMC Genomics">
        <title>Genome characteristics reveal the impact of lichenization on lichen-forming fungus Endocarpon pusillum Hedwig (Verrucariales, Ascomycota).</title>
        <authorList>
            <person name="Wang Y.-Y."/>
            <person name="Liu B."/>
            <person name="Zhang X.-Y."/>
            <person name="Zhou Q.-M."/>
            <person name="Zhang T."/>
            <person name="Li H."/>
            <person name="Yu Y.-F."/>
            <person name="Zhang X.-L."/>
            <person name="Hao X.-Y."/>
            <person name="Wang M."/>
            <person name="Wang L."/>
            <person name="Wei J.-C."/>
        </authorList>
    </citation>
    <scope>NUCLEOTIDE SEQUENCE [LARGE SCALE GENOMIC DNA]</scope>
    <source>
        <strain evidence="4">Z07020 / HMAS-L-300199</strain>
    </source>
</reference>
<feature type="compositionally biased region" description="Polar residues" evidence="1">
    <location>
        <begin position="266"/>
        <end position="284"/>
    </location>
</feature>
<feature type="region of interest" description="Disordered" evidence="1">
    <location>
        <begin position="266"/>
        <end position="295"/>
    </location>
</feature>
<protein>
    <submittedName>
        <fullName evidence="3">Uncharacterized protein</fullName>
    </submittedName>
</protein>
<feature type="region of interest" description="Disordered" evidence="1">
    <location>
        <begin position="678"/>
        <end position="705"/>
    </location>
</feature>
<feature type="transmembrane region" description="Helical" evidence="2">
    <location>
        <begin position="588"/>
        <end position="608"/>
    </location>
</feature>
<evidence type="ECO:0000313" key="3">
    <source>
        <dbReference type="EMBL" id="ERF70477.1"/>
    </source>
</evidence>
<gene>
    <name evidence="3" type="ORF">EPUS_09219</name>
</gene>
<keyword evidence="4" id="KW-1185">Reference proteome</keyword>
<dbReference type="Proteomes" id="UP000019373">
    <property type="component" value="Unassembled WGS sequence"/>
</dbReference>
<proteinExistence type="predicted"/>
<sequence>MDSSWRQRSSRAVSIAAIASTRHALQKLMIWVSPELFVHLLAIGTSLGVMILSFRDVFWKDVGAAQINSGLKAFQFAARVHEIILSVSTSTMVLGVARQVMLHGQGLPFGMLMASYNIASLTTFLCKEFWASLTVAVRLQKLMLGILMLSAAAFLVLAGPLSAILIIPQLGWWHESLQYEPNDIHGTAASCVIMPPHAFFTNQPEIAYFGQSCLESGNFNNSRCPTGGYNIILDNANHMMRNISLNDNTRSLTCLSPQRFLAVATPDSNSGQTVSSVLTPSGANDPTHAGPDRGQLLSSSRYVYTFAGPKKLRKPVVEVSCESSTYNTFGGLLPVDFLNGSKWSATDAEWRRVVKPTIFTENSTYFWHFEWLNFETTHQLRAPSAGALFAYTSPELIPMLAACTVEASWVPITAWVTAADNNMHDNETNLLKIYKTSSPPSSESVPFPRPGHIIMNSSYLEALNPSYGRRYANDTGFLTENNEQYYGNHTFSWMTRMMQVTALPAGWVDPPYTWSGPLVPAWSSNNSEFLNYASSLIGMVVADALARSNVPLGATLLADCADASDQTGRVSMIRERYGFGWRVQGTEVGLAISGLLLHIVATLIYLVWICCSARARTNKVADSAGQMLLLAVQAEPNSQLHTADARAPDEAVWSTMVNLQDDKSEALQLVFNDVTERSSSMKPCRTSTNADTSDTPDTTDTRHQRYGVLKGGCDGGRHMTAET</sequence>
<dbReference type="eggNOG" id="ENOG502SPJ5">
    <property type="taxonomic scope" value="Eukaryota"/>
</dbReference>
<evidence type="ECO:0000313" key="4">
    <source>
        <dbReference type="Proteomes" id="UP000019373"/>
    </source>
</evidence>
<dbReference type="OrthoDB" id="5342924at2759"/>
<feature type="transmembrane region" description="Helical" evidence="2">
    <location>
        <begin position="142"/>
        <end position="167"/>
    </location>
</feature>
<accession>U1FZU6</accession>
<organism evidence="3 4">
    <name type="scientific">Endocarpon pusillum (strain Z07020 / HMAS-L-300199)</name>
    <name type="common">Lichen-forming fungus</name>
    <dbReference type="NCBI Taxonomy" id="1263415"/>
    <lineage>
        <taxon>Eukaryota</taxon>
        <taxon>Fungi</taxon>
        <taxon>Dikarya</taxon>
        <taxon>Ascomycota</taxon>
        <taxon>Pezizomycotina</taxon>
        <taxon>Eurotiomycetes</taxon>
        <taxon>Chaetothyriomycetidae</taxon>
        <taxon>Verrucariales</taxon>
        <taxon>Verrucariaceae</taxon>
        <taxon>Endocarpon</taxon>
    </lineage>
</organism>
<name>U1FZU6_ENDPU</name>
<dbReference type="RefSeq" id="XP_007803874.1">
    <property type="nucleotide sequence ID" value="XM_007805683.1"/>
</dbReference>
<evidence type="ECO:0000256" key="2">
    <source>
        <dbReference type="SAM" id="Phobius"/>
    </source>
</evidence>
<keyword evidence="2" id="KW-0472">Membrane</keyword>
<feature type="transmembrane region" description="Helical" evidence="2">
    <location>
        <begin position="109"/>
        <end position="130"/>
    </location>
</feature>
<dbReference type="EMBL" id="KE721312">
    <property type="protein sequence ID" value="ERF70477.1"/>
    <property type="molecule type" value="Genomic_DNA"/>
</dbReference>
<feature type="transmembrane region" description="Helical" evidence="2">
    <location>
        <begin position="36"/>
        <end position="54"/>
    </location>
</feature>
<keyword evidence="2" id="KW-1133">Transmembrane helix</keyword>
<feature type="compositionally biased region" description="Low complexity" evidence="1">
    <location>
        <begin position="686"/>
        <end position="698"/>
    </location>
</feature>
<dbReference type="AlphaFoldDB" id="U1FZU6"/>
<evidence type="ECO:0000256" key="1">
    <source>
        <dbReference type="SAM" id="MobiDB-lite"/>
    </source>
</evidence>